<evidence type="ECO:0000259" key="1">
    <source>
        <dbReference type="Pfam" id="PF09345"/>
    </source>
</evidence>
<proteinExistence type="predicted"/>
<sequence>MKNFYLEKTSKTPKISLDGITGKFIISGRSIPENSLEFYKPVYDWLDEYKSEPQDTTFVEVSLEYFNTSSSKCIVEILRRVESLTEVGSRVIVKWYYDEEDEDMKEAGLDFQEIIKIPIELEMIEEE</sequence>
<feature type="domain" description="SiaC family regulatory phosphoprotein" evidence="1">
    <location>
        <begin position="6"/>
        <end position="121"/>
    </location>
</feature>
<dbReference type="OrthoDB" id="5297629at2"/>
<keyword evidence="3" id="KW-1185">Reference proteome</keyword>
<dbReference type="AlphaFoldDB" id="A0A315ZAA4"/>
<accession>A0A315ZAA4</accession>
<dbReference type="Pfam" id="PF09345">
    <property type="entry name" value="SiaC"/>
    <property type="match status" value="1"/>
</dbReference>
<organism evidence="2 3">
    <name type="scientific">Sediminitomix flava</name>
    <dbReference type="NCBI Taxonomy" id="379075"/>
    <lineage>
        <taxon>Bacteria</taxon>
        <taxon>Pseudomonadati</taxon>
        <taxon>Bacteroidota</taxon>
        <taxon>Cytophagia</taxon>
        <taxon>Cytophagales</taxon>
        <taxon>Flammeovirgaceae</taxon>
        <taxon>Sediminitomix</taxon>
    </lineage>
</organism>
<evidence type="ECO:0000313" key="3">
    <source>
        <dbReference type="Proteomes" id="UP000245535"/>
    </source>
</evidence>
<reference evidence="2 3" key="1">
    <citation type="submission" date="2018-03" db="EMBL/GenBank/DDBJ databases">
        <title>Genomic Encyclopedia of Archaeal and Bacterial Type Strains, Phase II (KMG-II): from individual species to whole genera.</title>
        <authorList>
            <person name="Goeker M."/>
        </authorList>
    </citation>
    <scope>NUCLEOTIDE SEQUENCE [LARGE SCALE GENOMIC DNA]</scope>
    <source>
        <strain evidence="2 3">DSM 28229</strain>
    </source>
</reference>
<name>A0A315ZAA4_SEDFL</name>
<dbReference type="InterPro" id="IPR018530">
    <property type="entry name" value="SiaC"/>
</dbReference>
<comment type="caution">
    <text evidence="2">The sequence shown here is derived from an EMBL/GenBank/DDBJ whole genome shotgun (WGS) entry which is preliminary data.</text>
</comment>
<protein>
    <submittedName>
        <fullName evidence="2">Uncharacterized protein DUF1987</fullName>
    </submittedName>
</protein>
<evidence type="ECO:0000313" key="2">
    <source>
        <dbReference type="EMBL" id="PWJ41993.1"/>
    </source>
</evidence>
<dbReference type="Proteomes" id="UP000245535">
    <property type="component" value="Unassembled WGS sequence"/>
</dbReference>
<gene>
    <name evidence="2" type="ORF">BC781_103243</name>
</gene>
<dbReference type="EMBL" id="QGDO01000003">
    <property type="protein sequence ID" value="PWJ41993.1"/>
    <property type="molecule type" value="Genomic_DNA"/>
</dbReference>